<feature type="compositionally biased region" description="Polar residues" evidence="1">
    <location>
        <begin position="1600"/>
        <end position="1613"/>
    </location>
</feature>
<dbReference type="Gene3D" id="2.60.40.10">
    <property type="entry name" value="Immunoglobulins"/>
    <property type="match status" value="1"/>
</dbReference>
<dbReference type="Pfam" id="PF01345">
    <property type="entry name" value="DUF11"/>
    <property type="match status" value="5"/>
</dbReference>
<feature type="compositionally biased region" description="Low complexity" evidence="1">
    <location>
        <begin position="1575"/>
        <end position="1593"/>
    </location>
</feature>
<dbReference type="InterPro" id="IPR051172">
    <property type="entry name" value="Chlamydia_OmcB"/>
</dbReference>
<dbReference type="InterPro" id="IPR047589">
    <property type="entry name" value="DUF11_rpt"/>
</dbReference>
<evidence type="ECO:0000256" key="1">
    <source>
        <dbReference type="SAM" id="MobiDB-lite"/>
    </source>
</evidence>
<name>A0ABV7Z681_9DEIO</name>
<dbReference type="PANTHER" id="PTHR34819:SF3">
    <property type="entry name" value="CELL SURFACE PROTEIN"/>
    <property type="match status" value="1"/>
</dbReference>
<feature type="domain" description="DUF11" evidence="2">
    <location>
        <begin position="1468"/>
        <end position="1593"/>
    </location>
</feature>
<dbReference type="InterPro" id="IPR001434">
    <property type="entry name" value="OmcB-like_DUF11"/>
</dbReference>
<feature type="domain" description="DUF11" evidence="2">
    <location>
        <begin position="614"/>
        <end position="751"/>
    </location>
</feature>
<feature type="region of interest" description="Disordered" evidence="1">
    <location>
        <begin position="1575"/>
        <end position="1613"/>
    </location>
</feature>
<dbReference type="InterPro" id="IPR055371">
    <property type="entry name" value="SpaA_PFL_dom_4"/>
</dbReference>
<keyword evidence="6" id="KW-1185">Reference proteome</keyword>
<sequence length="1952" mass="194484">MNTHSPASGSARTAPSPSLPVTLLTPLLRRFWQGLLILLLGMSGAAQAGTLNLTFSGGTAGLSGGGGACGLIVGSQCRYSNVVQGNPPAALQRDAVITVTSFVGAASLATPFDNDTVAYSTATGTAIAGAHPEVFAPIVVAPDTAGVTSGVLFTIRFYTVGTTTLNPLPGTVFMTSSDTDTNGVVNGLREYIEYRGFSGTGLPGTTNLLTTVTGAGTQYTVKPAAATPNIYSVNGITVDPAYRASARYDNPGQIDFLAGAIQGSDANACDTTVVSPPSGSNACNRLGAYSFQMAESTYTTPVVDVYKSVKLTTDADGSGSITPNDTLTYTLTAVNTGNAAVTNVQLTDTLPTNVTITGVGAQTVKVNGTVTAGARNATYTGLAAANTLLAAAQTLAVGGTISVDIPVTVGVILLPTTLSNQATATGTGISSTNSDNVDTTTAFPPTTTAATGWTAVPAGSVTQTQTATLDPTTATITPVADLAITKTDGVTSVNAGGTTTYTIRVTNNGPGSVTGATLTDAAVTGLNVTTVACSATPGQCTAGTTPTVAQLQAGYPLPTLTSGQFYELTVTGTVTATSGSVANTATIATPSGTTDLTSGNNTATDTDTVTPVADLAISKTGTSTVVEGDTATYTLKVWNQGPSAATGATITDTVPSNLSNVTWSCTASGTAACGTASGSGNAISFASGALPVNTSTGAAGATNAAPTTGDYLTITVTGQSSSTGSFTNTANIAAPAGTTDTYTTNNAGSQTTNVTPPFVTTTPNVCSTLSGNTGLGSNLVTDFNNGTFGVSTSDPTVASTGTKSPAAWPYTAANLPNYTYIQASSTSPNDGFVSLVNRMGSPRIFNVWTSTLTPITVSSSGVASDDSATGRFLLVNGANPGLSVLETTIGGLSPNTNYQLTGLFANVIDNGTTGHILPDVTLYINGNTFFKTGNIPQDMAAKWRTSGFVFNSGTSTSLTFKLVNNVPSGNGNDFAFDQLNLNHCQGNWTNTLSGYLYADLNTSSTFQNPAEPQLPAGVVVDLRYTDANGNPVTVAKTTTGVGADTGKYVFTNVPPPPTGFTYYVHVEDGSLAGEPSTVPAGYTLATPNNAAIPGTPNYTSGTNTGPDFGFSSTLPRLTITKVSQGGVGAFSFSGTNGVVSQTLTTTTAGTGVTGVTRLLTATSTVTTITETPAAGFVLASATCTGLGSGGTATLSGNTLTLDAAATAASSNITCTFTNHRSPVITLQKALSVARLSSTDQFTLNIGAVNVTTTGTGTSVTSAAATLNPAVAGTTYTISETAAGTTVLGNYTTTYACTNTLAGGQTPSGTGTSFTLTPAPGDNLSCTFTNGRTVDVSIAKAGPASAVAGTTVTYTLTLNNAGPNPADGVTFADDLPNVLTGATATCQNATGGVSGCTASINGSGDLSGSVTTFPSGGSVQIVITASIPAGATASLSNTATATVPAGVVDSNTANNTSSTVTTTLTRTTDLSITKTDGVTTFRAGVTLTYTVVVSNAGPSNASAVTVSDPLPSGIPAGSMTYSAAVSGGATTLVSGTQTGALSDTVAVPVGGTVTYTVTVVVPMTYTGTTVVNTATVTAPGGTTDPGTGNNTATDTDARETPTANPDTTGTNPLTPVTFNVTGNDTGPADPATVDLDPATAGQQTTFTDPGKGSYTVDASGNVTFTPAPGFVLGSSTISYTVKDLAGLTSTAATITVSVPAAADLSIGKAGPAFARPGDAITYTITVTNTTAAAAAAYTVTDTLATGLAFVSASNGGTYDGGTRTVTWPLISLAGSAQQLLTLDVTAPTDPQVRSGTTTVQNTATATLTGDPNPANNTSAAVTTRMILTQLTKLVRNTSEPSSVFGTSGGGKPGQVLEYCLEARNLGGADLGTVANGYRVRDTLPTNVDALLTAYDADEPSVDTGYGVRITRGTAPATYLKSDTATLSATTLDVNLGILAAGETVTACFQATIR</sequence>
<dbReference type="InterPro" id="IPR013783">
    <property type="entry name" value="Ig-like_fold"/>
</dbReference>
<dbReference type="Pfam" id="PF24514">
    <property type="entry name" value="SpaA_4"/>
    <property type="match status" value="1"/>
</dbReference>
<accession>A0ABV7Z681</accession>
<dbReference type="Proteomes" id="UP001595803">
    <property type="component" value="Unassembled WGS sequence"/>
</dbReference>
<comment type="caution">
    <text evidence="5">The sequence shown here is derived from an EMBL/GenBank/DDBJ whole genome shotgun (WGS) entry which is preliminary data.</text>
</comment>
<dbReference type="Pfam" id="PF17963">
    <property type="entry name" value="Big_9"/>
    <property type="match status" value="1"/>
</dbReference>
<evidence type="ECO:0000313" key="6">
    <source>
        <dbReference type="Proteomes" id="UP001595803"/>
    </source>
</evidence>
<dbReference type="NCBIfam" id="TIGR01451">
    <property type="entry name" value="B_ant_repeat"/>
    <property type="match status" value="6"/>
</dbReference>
<dbReference type="Pfam" id="PF20674">
    <property type="entry name" value="SpaA_3"/>
    <property type="match status" value="1"/>
</dbReference>
<gene>
    <name evidence="5" type="ORF">ACFOSB_04775</name>
</gene>
<proteinExistence type="predicted"/>
<organism evidence="5 6">
    <name type="scientific">Deinococcus rufus</name>
    <dbReference type="NCBI Taxonomy" id="2136097"/>
    <lineage>
        <taxon>Bacteria</taxon>
        <taxon>Thermotogati</taxon>
        <taxon>Deinococcota</taxon>
        <taxon>Deinococci</taxon>
        <taxon>Deinococcales</taxon>
        <taxon>Deinococcaceae</taxon>
        <taxon>Deinococcus</taxon>
    </lineage>
</organism>
<dbReference type="PANTHER" id="PTHR34819">
    <property type="entry name" value="LARGE CYSTEINE-RICH PERIPLASMIC PROTEIN OMCB"/>
    <property type="match status" value="1"/>
</dbReference>
<reference evidence="6" key="1">
    <citation type="journal article" date="2019" name="Int. J. Syst. Evol. Microbiol.">
        <title>The Global Catalogue of Microorganisms (GCM) 10K type strain sequencing project: providing services to taxonomists for standard genome sequencing and annotation.</title>
        <authorList>
            <consortium name="The Broad Institute Genomics Platform"/>
            <consortium name="The Broad Institute Genome Sequencing Center for Infectious Disease"/>
            <person name="Wu L."/>
            <person name="Ma J."/>
        </authorList>
    </citation>
    <scope>NUCLEOTIDE SEQUENCE [LARGE SCALE GENOMIC DNA]</scope>
    <source>
        <strain evidence="6">CCTCC AB 2017081</strain>
    </source>
</reference>
<protein>
    <submittedName>
        <fullName evidence="5">Beta strand repeat-containing protein</fullName>
    </submittedName>
</protein>
<feature type="domain" description="DUF11" evidence="2">
    <location>
        <begin position="1702"/>
        <end position="1819"/>
    </location>
</feature>
<evidence type="ECO:0000313" key="5">
    <source>
        <dbReference type="EMBL" id="MFC3832162.1"/>
    </source>
</evidence>
<feature type="domain" description="DUF11" evidence="2">
    <location>
        <begin position="481"/>
        <end position="605"/>
    </location>
</feature>
<dbReference type="InterPro" id="IPR048834">
    <property type="entry name" value="SpaA_pre-album"/>
</dbReference>
<evidence type="ECO:0000259" key="2">
    <source>
        <dbReference type="Pfam" id="PF01345"/>
    </source>
</evidence>
<dbReference type="RefSeq" id="WP_322473369.1">
    <property type="nucleotide sequence ID" value="NZ_JBHRZG010000004.1"/>
</dbReference>
<dbReference type="EMBL" id="JBHRZG010000004">
    <property type="protein sequence ID" value="MFC3832162.1"/>
    <property type="molecule type" value="Genomic_DNA"/>
</dbReference>
<feature type="domain" description="SpaA-like prealbumin fold" evidence="3">
    <location>
        <begin position="1224"/>
        <end position="1330"/>
    </location>
</feature>
<feature type="domain" description="SpaA-like prealbumin fold" evidence="4">
    <location>
        <begin position="1117"/>
        <end position="1220"/>
    </location>
</feature>
<evidence type="ECO:0000259" key="4">
    <source>
        <dbReference type="Pfam" id="PF24514"/>
    </source>
</evidence>
<evidence type="ECO:0000259" key="3">
    <source>
        <dbReference type="Pfam" id="PF20674"/>
    </source>
</evidence>
<feature type="domain" description="DUF11" evidence="2">
    <location>
        <begin position="1334"/>
        <end position="1458"/>
    </location>
</feature>